<accession>A0A915KDL4</accession>
<name>A0A915KDL4_ROMCU</name>
<evidence type="ECO:0000313" key="1">
    <source>
        <dbReference type="Proteomes" id="UP000887565"/>
    </source>
</evidence>
<proteinExistence type="predicted"/>
<dbReference type="AlphaFoldDB" id="A0A915KDL4"/>
<protein>
    <submittedName>
        <fullName evidence="2">LAGLIDADG homing endonuclease</fullName>
    </submittedName>
</protein>
<reference evidence="2" key="1">
    <citation type="submission" date="2022-11" db="UniProtKB">
        <authorList>
            <consortium name="WormBaseParasite"/>
        </authorList>
    </citation>
    <scope>IDENTIFICATION</scope>
</reference>
<organism evidence="1 2">
    <name type="scientific">Romanomermis culicivorax</name>
    <name type="common">Nematode worm</name>
    <dbReference type="NCBI Taxonomy" id="13658"/>
    <lineage>
        <taxon>Eukaryota</taxon>
        <taxon>Metazoa</taxon>
        <taxon>Ecdysozoa</taxon>
        <taxon>Nematoda</taxon>
        <taxon>Enoplea</taxon>
        <taxon>Dorylaimia</taxon>
        <taxon>Mermithida</taxon>
        <taxon>Mermithoidea</taxon>
        <taxon>Mermithidae</taxon>
        <taxon>Romanomermis</taxon>
    </lineage>
</organism>
<keyword evidence="1" id="KW-1185">Reference proteome</keyword>
<dbReference type="Proteomes" id="UP000887565">
    <property type="component" value="Unplaced"/>
</dbReference>
<dbReference type="WBParaSite" id="nRc.2.0.1.t36802-RA">
    <property type="protein sequence ID" value="nRc.2.0.1.t36802-RA"/>
    <property type="gene ID" value="nRc.2.0.1.g36802"/>
</dbReference>
<evidence type="ECO:0000313" key="2">
    <source>
        <dbReference type="WBParaSite" id="nRc.2.0.1.t36802-RA"/>
    </source>
</evidence>
<sequence>MLNIIIHIPHSQQLAGEITGSQHLSLDNGSAAGALRRLAPRWATDGNGPLTKEKFFSFNGGGVVACQRSLTYQKAEKFREILSKIIFLEYPDRPIVHPPIFSSSGSWSRPSFYPIWLDFETSKK</sequence>